<dbReference type="InterPro" id="IPR011057">
    <property type="entry name" value="Mss4-like_sf"/>
</dbReference>
<evidence type="ECO:0000256" key="3">
    <source>
        <dbReference type="ARBA" id="ARBA00022833"/>
    </source>
</evidence>
<dbReference type="GO" id="GO:0046872">
    <property type="term" value="F:metal ion binding"/>
    <property type="evidence" value="ECO:0007669"/>
    <property type="project" value="UniProtKB-KW"/>
</dbReference>
<dbReference type="GO" id="GO:0016846">
    <property type="term" value="F:carbon-sulfur lyase activity"/>
    <property type="evidence" value="ECO:0007669"/>
    <property type="project" value="InterPro"/>
</dbReference>
<dbReference type="PANTHER" id="PTHR33337">
    <property type="entry name" value="GFA DOMAIN-CONTAINING PROTEIN"/>
    <property type="match status" value="1"/>
</dbReference>
<sequence length="132" mass="14296">MPSGGCHCGAVRYSVEGEMHHNAVCHCQDCRRSAGALMVPWAAFDKNALTIEKGQPATYQSSEHGERHFCGSCGTGLFYFNEAMLPGIVDIQAVTLDDAEACPPQAHIQIADALSWERTLADLPQFDRFPGG</sequence>
<comment type="similarity">
    <text evidence="1">Belongs to the Gfa family.</text>
</comment>
<dbReference type="RefSeq" id="WP_160610732.1">
    <property type="nucleotide sequence ID" value="NZ_WTZA01000001.1"/>
</dbReference>
<feature type="domain" description="CENP-V/GFA" evidence="5">
    <location>
        <begin position="2"/>
        <end position="117"/>
    </location>
</feature>
<evidence type="ECO:0000256" key="1">
    <source>
        <dbReference type="ARBA" id="ARBA00005495"/>
    </source>
</evidence>
<evidence type="ECO:0000313" key="7">
    <source>
        <dbReference type="Proteomes" id="UP000439522"/>
    </source>
</evidence>
<dbReference type="InterPro" id="IPR006913">
    <property type="entry name" value="CENP-V/GFA"/>
</dbReference>
<evidence type="ECO:0000313" key="6">
    <source>
        <dbReference type="EMBL" id="MXO75040.1"/>
    </source>
</evidence>
<dbReference type="SUPFAM" id="SSF51316">
    <property type="entry name" value="Mss4-like"/>
    <property type="match status" value="1"/>
</dbReference>
<evidence type="ECO:0000259" key="5">
    <source>
        <dbReference type="PROSITE" id="PS51891"/>
    </source>
</evidence>
<organism evidence="6 7">
    <name type="scientific">Tsuneonella aeria</name>
    <dbReference type="NCBI Taxonomy" id="1837929"/>
    <lineage>
        <taxon>Bacteria</taxon>
        <taxon>Pseudomonadati</taxon>
        <taxon>Pseudomonadota</taxon>
        <taxon>Alphaproteobacteria</taxon>
        <taxon>Sphingomonadales</taxon>
        <taxon>Erythrobacteraceae</taxon>
        <taxon>Tsuneonella</taxon>
    </lineage>
</organism>
<dbReference type="PROSITE" id="PS51891">
    <property type="entry name" value="CENP_V_GFA"/>
    <property type="match status" value="1"/>
</dbReference>
<protein>
    <submittedName>
        <fullName evidence="6">GFA family protein</fullName>
    </submittedName>
</protein>
<gene>
    <name evidence="6" type="ORF">GRI40_07410</name>
</gene>
<reference evidence="6 7" key="1">
    <citation type="submission" date="2019-12" db="EMBL/GenBank/DDBJ databases">
        <title>Genomic-based taxomic classification of the family Erythrobacteraceae.</title>
        <authorList>
            <person name="Xu L."/>
        </authorList>
    </citation>
    <scope>NUCLEOTIDE SEQUENCE [LARGE SCALE GENOMIC DNA]</scope>
    <source>
        <strain evidence="6 7">100921-2</strain>
    </source>
</reference>
<dbReference type="Pfam" id="PF04828">
    <property type="entry name" value="GFA"/>
    <property type="match status" value="1"/>
</dbReference>
<dbReference type="Gene3D" id="3.90.1590.10">
    <property type="entry name" value="glutathione-dependent formaldehyde- activating enzyme (gfa)"/>
    <property type="match status" value="1"/>
</dbReference>
<dbReference type="PANTHER" id="PTHR33337:SF40">
    <property type="entry name" value="CENP-V_GFA DOMAIN-CONTAINING PROTEIN-RELATED"/>
    <property type="match status" value="1"/>
</dbReference>
<evidence type="ECO:0000256" key="4">
    <source>
        <dbReference type="ARBA" id="ARBA00023239"/>
    </source>
</evidence>
<keyword evidence="7" id="KW-1185">Reference proteome</keyword>
<dbReference type="EMBL" id="WTZA01000001">
    <property type="protein sequence ID" value="MXO75040.1"/>
    <property type="molecule type" value="Genomic_DNA"/>
</dbReference>
<keyword evidence="3" id="KW-0862">Zinc</keyword>
<keyword evidence="2" id="KW-0479">Metal-binding</keyword>
<dbReference type="Proteomes" id="UP000439522">
    <property type="component" value="Unassembled WGS sequence"/>
</dbReference>
<evidence type="ECO:0000256" key="2">
    <source>
        <dbReference type="ARBA" id="ARBA00022723"/>
    </source>
</evidence>
<comment type="caution">
    <text evidence="6">The sequence shown here is derived from an EMBL/GenBank/DDBJ whole genome shotgun (WGS) entry which is preliminary data.</text>
</comment>
<keyword evidence="4" id="KW-0456">Lyase</keyword>
<dbReference type="OrthoDB" id="7186766at2"/>
<accession>A0A6I4TG30</accession>
<dbReference type="AlphaFoldDB" id="A0A6I4TG30"/>
<name>A0A6I4TG30_9SPHN</name>
<proteinExistence type="inferred from homology"/>